<gene>
    <name evidence="4" type="ORF">S06H3_08399</name>
</gene>
<dbReference type="EMBL" id="BARV01003538">
    <property type="protein sequence ID" value="GAI08399.1"/>
    <property type="molecule type" value="Genomic_DNA"/>
</dbReference>
<dbReference type="AlphaFoldDB" id="X1MPU5"/>
<protein>
    <recommendedName>
        <fullName evidence="5">SsrA-binding protein</fullName>
    </recommendedName>
</protein>
<dbReference type="PANTHER" id="PTHR30308">
    <property type="entry name" value="TMRNA-BINDING COMPONENT OF TRANS-TRANSLATION TAGGING COMPLEX"/>
    <property type="match status" value="1"/>
</dbReference>
<feature type="region of interest" description="Disordered" evidence="3">
    <location>
        <begin position="132"/>
        <end position="153"/>
    </location>
</feature>
<evidence type="ECO:0000256" key="1">
    <source>
        <dbReference type="ARBA" id="ARBA00022490"/>
    </source>
</evidence>
<dbReference type="PANTHER" id="PTHR30308:SF2">
    <property type="entry name" value="SSRA-BINDING PROTEIN"/>
    <property type="match status" value="1"/>
</dbReference>
<dbReference type="PROSITE" id="PS01317">
    <property type="entry name" value="SSRP"/>
    <property type="match status" value="1"/>
</dbReference>
<dbReference type="GO" id="GO:0003723">
    <property type="term" value="F:RNA binding"/>
    <property type="evidence" value="ECO:0007669"/>
    <property type="project" value="UniProtKB-KW"/>
</dbReference>
<proteinExistence type="inferred from homology"/>
<evidence type="ECO:0008006" key="5">
    <source>
        <dbReference type="Google" id="ProtNLM"/>
    </source>
</evidence>
<dbReference type="InterPro" id="IPR023620">
    <property type="entry name" value="SmpB"/>
</dbReference>
<dbReference type="GO" id="GO:0005829">
    <property type="term" value="C:cytosol"/>
    <property type="evidence" value="ECO:0007669"/>
    <property type="project" value="TreeGrafter"/>
</dbReference>
<dbReference type="Pfam" id="PF01668">
    <property type="entry name" value="SmpB"/>
    <property type="match status" value="1"/>
</dbReference>
<dbReference type="HAMAP" id="MF_00023">
    <property type="entry name" value="SmpB"/>
    <property type="match status" value="1"/>
</dbReference>
<evidence type="ECO:0000256" key="2">
    <source>
        <dbReference type="ARBA" id="ARBA00022884"/>
    </source>
</evidence>
<dbReference type="InterPro" id="IPR000037">
    <property type="entry name" value="SsrA-bd_prot"/>
</dbReference>
<accession>X1MPU5</accession>
<dbReference type="GO" id="GO:0070930">
    <property type="term" value="P:trans-translation-dependent protein tagging"/>
    <property type="evidence" value="ECO:0007669"/>
    <property type="project" value="TreeGrafter"/>
</dbReference>
<reference evidence="4" key="1">
    <citation type="journal article" date="2014" name="Front. Microbiol.">
        <title>High frequency of phylogenetically diverse reductive dehalogenase-homologous genes in deep subseafloor sedimentary metagenomes.</title>
        <authorList>
            <person name="Kawai M."/>
            <person name="Futagami T."/>
            <person name="Toyoda A."/>
            <person name="Takaki Y."/>
            <person name="Nishi S."/>
            <person name="Hori S."/>
            <person name="Arai W."/>
            <person name="Tsubouchi T."/>
            <person name="Morono Y."/>
            <person name="Uchiyama I."/>
            <person name="Ito T."/>
            <person name="Fujiyama A."/>
            <person name="Inagaki F."/>
            <person name="Takami H."/>
        </authorList>
    </citation>
    <scope>NUCLEOTIDE SEQUENCE</scope>
    <source>
        <strain evidence="4">Expedition CK06-06</strain>
    </source>
</reference>
<name>X1MPU5_9ZZZZ</name>
<dbReference type="NCBIfam" id="TIGR00086">
    <property type="entry name" value="smpB"/>
    <property type="match status" value="1"/>
</dbReference>
<sequence length="153" mass="17410">MKVILENKKALFDYSILEKFKAGIVLQGQEVKSIKTGKMGLKGSFVIVKESPPEVFLIGANVPPYQPKNVPKDYDPQRSRKLLLRKSEIKHLIGKAKQKGLTMIPLRVYTDKGKIKIEIGIAKGKRKVDKRAQIKKRETEREIQRAMKGGERL</sequence>
<dbReference type="InterPro" id="IPR020081">
    <property type="entry name" value="SsrA-bd_prot_CS"/>
</dbReference>
<evidence type="ECO:0000256" key="3">
    <source>
        <dbReference type="SAM" id="MobiDB-lite"/>
    </source>
</evidence>
<dbReference type="NCBIfam" id="NF003843">
    <property type="entry name" value="PRK05422.1"/>
    <property type="match status" value="1"/>
</dbReference>
<organism evidence="4">
    <name type="scientific">marine sediment metagenome</name>
    <dbReference type="NCBI Taxonomy" id="412755"/>
    <lineage>
        <taxon>unclassified sequences</taxon>
        <taxon>metagenomes</taxon>
        <taxon>ecological metagenomes</taxon>
    </lineage>
</organism>
<comment type="caution">
    <text evidence="4">The sequence shown here is derived from an EMBL/GenBank/DDBJ whole genome shotgun (WGS) entry which is preliminary data.</text>
</comment>
<evidence type="ECO:0000313" key="4">
    <source>
        <dbReference type="EMBL" id="GAI08399.1"/>
    </source>
</evidence>
<dbReference type="Gene3D" id="2.40.280.10">
    <property type="match status" value="1"/>
</dbReference>
<dbReference type="CDD" id="cd09294">
    <property type="entry name" value="SmpB"/>
    <property type="match status" value="1"/>
</dbReference>
<keyword evidence="1" id="KW-0963">Cytoplasm</keyword>
<keyword evidence="2" id="KW-0694">RNA-binding</keyword>
<dbReference type="SUPFAM" id="SSF74982">
    <property type="entry name" value="Small protein B (SmpB)"/>
    <property type="match status" value="1"/>
</dbReference>